<keyword evidence="1" id="KW-0472">Membrane</keyword>
<dbReference type="CDD" id="cd03011">
    <property type="entry name" value="TlpA_like_ScsD_MtbDsbE"/>
    <property type="match status" value="1"/>
</dbReference>
<dbReference type="OrthoDB" id="9799347at2"/>
<keyword evidence="1" id="KW-0812">Transmembrane</keyword>
<dbReference type="InterPro" id="IPR013766">
    <property type="entry name" value="Thioredoxin_domain"/>
</dbReference>
<gene>
    <name evidence="3" type="ORF">GZ78_29005</name>
</gene>
<dbReference type="GO" id="GO:0016209">
    <property type="term" value="F:antioxidant activity"/>
    <property type="evidence" value="ECO:0007669"/>
    <property type="project" value="InterPro"/>
</dbReference>
<feature type="domain" description="Thioredoxin" evidence="2">
    <location>
        <begin position="33"/>
        <end position="166"/>
    </location>
</feature>
<dbReference type="RefSeq" id="WP_034843350.1">
    <property type="nucleotide sequence ID" value="NZ_JOKH01000016.1"/>
</dbReference>
<dbReference type="PANTHER" id="PTHR42852">
    <property type="entry name" value="THIOL:DISULFIDE INTERCHANGE PROTEIN DSBE"/>
    <property type="match status" value="1"/>
</dbReference>
<dbReference type="InterPro" id="IPR036249">
    <property type="entry name" value="Thioredoxin-like_sf"/>
</dbReference>
<accession>A0A081MZ95</accession>
<dbReference type="STRING" id="1137799.GZ78_29005"/>
<dbReference type="InterPro" id="IPR000866">
    <property type="entry name" value="AhpC/TSA"/>
</dbReference>
<name>A0A081MZ95_9GAMM</name>
<feature type="transmembrane region" description="Helical" evidence="1">
    <location>
        <begin position="12"/>
        <end position="30"/>
    </location>
</feature>
<comment type="caution">
    <text evidence="3">The sequence shown here is derived from an EMBL/GenBank/DDBJ whole genome shotgun (WGS) entry which is preliminary data.</text>
</comment>
<dbReference type="PROSITE" id="PS51352">
    <property type="entry name" value="THIOREDOXIN_2"/>
    <property type="match status" value="1"/>
</dbReference>
<proteinExistence type="predicted"/>
<dbReference type="Pfam" id="PF00578">
    <property type="entry name" value="AhpC-TSA"/>
    <property type="match status" value="1"/>
</dbReference>
<dbReference type="EMBL" id="JOKH01000016">
    <property type="protein sequence ID" value="KEQ11518.1"/>
    <property type="molecule type" value="Genomic_DNA"/>
</dbReference>
<reference evidence="3 4" key="1">
    <citation type="submission" date="2014-06" db="EMBL/GenBank/DDBJ databases">
        <title>Whole Genome Sequences of Three Symbiotic Endozoicomonas Bacteria.</title>
        <authorList>
            <person name="Neave M.J."/>
            <person name="Apprill A."/>
            <person name="Voolstra C.R."/>
        </authorList>
    </citation>
    <scope>NUCLEOTIDE SEQUENCE [LARGE SCALE GENOMIC DNA]</scope>
    <source>
        <strain evidence="3 4">DSM 25634</strain>
    </source>
</reference>
<protein>
    <recommendedName>
        <fullName evidence="2">Thioredoxin domain-containing protein</fullName>
    </recommendedName>
</protein>
<dbReference type="InterPro" id="IPR050553">
    <property type="entry name" value="Thioredoxin_ResA/DsbE_sf"/>
</dbReference>
<organism evidence="3 4">
    <name type="scientific">Endozoicomonas numazuensis</name>
    <dbReference type="NCBI Taxonomy" id="1137799"/>
    <lineage>
        <taxon>Bacteria</taxon>
        <taxon>Pseudomonadati</taxon>
        <taxon>Pseudomonadota</taxon>
        <taxon>Gammaproteobacteria</taxon>
        <taxon>Oceanospirillales</taxon>
        <taxon>Endozoicomonadaceae</taxon>
        <taxon>Endozoicomonas</taxon>
    </lineage>
</organism>
<sequence>MSKRLGKFIREAFFTLLIGAAVMTTYNVYLQKDMPSGMAPELRAMPVNGEEVDLYKLSEQKPVLLYFWASWCRVCHWVSPTVSDLSDDYQVVTVALASGDNERVAKYLNVKGLNFPVINDLQGSISKAWNVSVTPSIFIIRKGEIKSITTGYTTKAGILARLWLNQ</sequence>
<dbReference type="SUPFAM" id="SSF52833">
    <property type="entry name" value="Thioredoxin-like"/>
    <property type="match status" value="1"/>
</dbReference>
<dbReference type="Gene3D" id="3.40.30.10">
    <property type="entry name" value="Glutaredoxin"/>
    <property type="match status" value="1"/>
</dbReference>
<evidence type="ECO:0000313" key="3">
    <source>
        <dbReference type="EMBL" id="KEQ11518.1"/>
    </source>
</evidence>
<dbReference type="AlphaFoldDB" id="A0A081MZ95"/>
<keyword evidence="4" id="KW-1185">Reference proteome</keyword>
<evidence type="ECO:0000313" key="4">
    <source>
        <dbReference type="Proteomes" id="UP000028073"/>
    </source>
</evidence>
<evidence type="ECO:0000259" key="2">
    <source>
        <dbReference type="PROSITE" id="PS51352"/>
    </source>
</evidence>
<dbReference type="Proteomes" id="UP000028073">
    <property type="component" value="Unassembled WGS sequence"/>
</dbReference>
<keyword evidence="1" id="KW-1133">Transmembrane helix</keyword>
<dbReference type="eggNOG" id="COG0526">
    <property type="taxonomic scope" value="Bacteria"/>
</dbReference>
<evidence type="ECO:0000256" key="1">
    <source>
        <dbReference type="SAM" id="Phobius"/>
    </source>
</evidence>
<dbReference type="GO" id="GO:0016491">
    <property type="term" value="F:oxidoreductase activity"/>
    <property type="evidence" value="ECO:0007669"/>
    <property type="project" value="InterPro"/>
</dbReference>
<dbReference type="PANTHER" id="PTHR42852:SF17">
    <property type="entry name" value="THIOREDOXIN-LIKE PROTEIN HI_1115"/>
    <property type="match status" value="1"/>
</dbReference>